<evidence type="ECO:0000256" key="2">
    <source>
        <dbReference type="ARBA" id="ARBA00022840"/>
    </source>
</evidence>
<dbReference type="InterPro" id="IPR032675">
    <property type="entry name" value="LRR_dom_sf"/>
</dbReference>
<sequence length="1220" mass="138979">MMVSDEEKRWIVVGIAMNKAVAPVLRDTVKQGMDNNFTDLDRHCQHLTPPCTLRTLIYSVVRTDTFFSSLKFQNINSNELVHGIRNYNFNINNSVDLAKLYLPGYLAQFSAFDESLDMTAILRLLGFKNYMPIPMFSPHTQASSDDVRENVRNKWGHVDVTEWTNALFDDCFVKLETLVRSLGLAPVVERKVLDELADWQTKGCQLIMGHAVDKDLLHLVQDEVRDLIKDYQTIESQVNLQNKQIDKVEDDVSILKDQFSSQEAGFLSTMEKKLQEFEKNRSEEIAQVLERLLTFEAQLSMRLELVEVGLAKTVDNLEQLKQSQTKTDDRVEQLEQSQIKTNERAEHIEQIQTKTDDRIEQIEQSRCKTVHRIEQLEQSQTKTDDRVEQVEQIQTKTTDRVEQLEQSQTRAGDRLEELEQRCDQVKQIEAEVKCLKTNNSQLEAFTVKPFHLNTCRRKLQDHYQRTASVPTSVWCKKSVVDIRKIYTRLSLVKEKQTPAETTRFELKHYGHLFSGDTYLDIIPKRILMQGKTGIGKSTFIKKLLVDWVDVQKETSDEETAILKNFELVVAVNLKEVSKCQSFRDVIRLSGVFAKEDKYMTEGLVDYITNNQEKVLLIFDGYDEYRCGRNSEIYDIFMGNSLRECCCCVLITTRISKADELSGNEDLSVEITGCIPESGNLESEIGVKLEECLALKNVFQFICGLSEEGAQTTLSHFKSVRLSDPSLDLSKAIPDEENKTGVPLSDVTERQRKFSDLVLDSFEEVESKAKLSKTCLDCLGGILVVSRPVPVDLLPNERDVNPCSIVIEKSFWYFVRPESGVTRVRKPFRILSRVRPPWLTGIILGEFVTKFQNANCIVRGGVPPCQYGSVLCFRNDQVQFYITYLELRCKNHARLFTDIAVSSDSTYLSSVHSCMKFLKCLYCKKLEENLTLELAAVIKHCNHLELVEVSKSDDSLCQLLVQVPNPSRCSLSIKSCWLSSAGAVNLVSLLLRFGNVNRLGLHLDECSDDAGEKLGVALINLKSLKNLKLSSISLTSAIAAALGQSLPELSALQLLNIQGAFKGPSLQYKAEMETLFHSFNRPSGLKVLNVACFNAKGSLAHLTKKFCFFPLLEELNLEHLDMAEIDFFSLLENMKFIPKLRWLSLKGNPLGHAVRQVVPHLLKLQSLRHVFFELGTDCSKEDLDYVREAVKGKVPQLETSYSHNCQYFYLTSDFEWDISDF</sequence>
<evidence type="ECO:0000313" key="5">
    <source>
        <dbReference type="EMBL" id="CAH3192616.1"/>
    </source>
</evidence>
<dbReference type="PROSITE" id="PS50837">
    <property type="entry name" value="NACHT"/>
    <property type="match status" value="1"/>
</dbReference>
<keyword evidence="2" id="KW-0067">ATP-binding</keyword>
<protein>
    <recommendedName>
        <fullName evidence="4">NACHT domain-containing protein</fullName>
    </recommendedName>
</protein>
<dbReference type="Gene3D" id="3.40.50.300">
    <property type="entry name" value="P-loop containing nucleotide triphosphate hydrolases"/>
    <property type="match status" value="1"/>
</dbReference>
<accession>A0ABN8SNJ3</accession>
<keyword evidence="1" id="KW-0547">Nucleotide-binding</keyword>
<evidence type="ECO:0000313" key="6">
    <source>
        <dbReference type="Proteomes" id="UP001159427"/>
    </source>
</evidence>
<organism evidence="5 6">
    <name type="scientific">Porites evermanni</name>
    <dbReference type="NCBI Taxonomy" id="104178"/>
    <lineage>
        <taxon>Eukaryota</taxon>
        <taxon>Metazoa</taxon>
        <taxon>Cnidaria</taxon>
        <taxon>Anthozoa</taxon>
        <taxon>Hexacorallia</taxon>
        <taxon>Scleractinia</taxon>
        <taxon>Fungiina</taxon>
        <taxon>Poritidae</taxon>
        <taxon>Porites</taxon>
    </lineage>
</organism>
<dbReference type="PANTHER" id="PTHR46312">
    <property type="entry name" value="NACHT DOMAIN-CONTAINING PROTEIN"/>
    <property type="match status" value="1"/>
</dbReference>
<evidence type="ECO:0000259" key="4">
    <source>
        <dbReference type="PROSITE" id="PS50837"/>
    </source>
</evidence>
<evidence type="ECO:0000256" key="3">
    <source>
        <dbReference type="SAM" id="Coils"/>
    </source>
</evidence>
<dbReference type="SUPFAM" id="SSF52540">
    <property type="entry name" value="P-loop containing nucleoside triphosphate hydrolases"/>
    <property type="match status" value="1"/>
</dbReference>
<feature type="coiled-coil region" evidence="3">
    <location>
        <begin position="373"/>
        <end position="445"/>
    </location>
</feature>
<keyword evidence="6" id="KW-1185">Reference proteome</keyword>
<dbReference type="InterPro" id="IPR027417">
    <property type="entry name" value="P-loop_NTPase"/>
</dbReference>
<dbReference type="Proteomes" id="UP001159427">
    <property type="component" value="Unassembled WGS sequence"/>
</dbReference>
<dbReference type="Pfam" id="PF05729">
    <property type="entry name" value="NACHT"/>
    <property type="match status" value="1"/>
</dbReference>
<dbReference type="InterPro" id="IPR007111">
    <property type="entry name" value="NACHT_NTPase"/>
</dbReference>
<name>A0ABN8SNJ3_9CNID</name>
<evidence type="ECO:0000256" key="1">
    <source>
        <dbReference type="ARBA" id="ARBA00022741"/>
    </source>
</evidence>
<dbReference type="PANTHER" id="PTHR46312:SF2">
    <property type="entry name" value="NUCLEOTIDE-BINDING OLIGOMERIZATION DOMAIN-CONTAINING PROTEIN 2-LIKE"/>
    <property type="match status" value="1"/>
</dbReference>
<feature type="coiled-coil region" evidence="3">
    <location>
        <begin position="231"/>
        <end position="287"/>
    </location>
</feature>
<feature type="domain" description="NACHT" evidence="4">
    <location>
        <begin position="524"/>
        <end position="623"/>
    </location>
</feature>
<gene>
    <name evidence="5" type="ORF">PEVE_00024231</name>
</gene>
<dbReference type="EMBL" id="CALNXI010003236">
    <property type="protein sequence ID" value="CAH3192616.1"/>
    <property type="molecule type" value="Genomic_DNA"/>
</dbReference>
<comment type="caution">
    <text evidence="5">The sequence shown here is derived from an EMBL/GenBank/DDBJ whole genome shotgun (WGS) entry which is preliminary data.</text>
</comment>
<dbReference type="SUPFAM" id="SSF52047">
    <property type="entry name" value="RNI-like"/>
    <property type="match status" value="1"/>
</dbReference>
<proteinExistence type="predicted"/>
<dbReference type="Gene3D" id="3.80.10.10">
    <property type="entry name" value="Ribonuclease Inhibitor"/>
    <property type="match status" value="2"/>
</dbReference>
<reference evidence="5 6" key="1">
    <citation type="submission" date="2022-05" db="EMBL/GenBank/DDBJ databases">
        <authorList>
            <consortium name="Genoscope - CEA"/>
            <person name="William W."/>
        </authorList>
    </citation>
    <scope>NUCLEOTIDE SEQUENCE [LARGE SCALE GENOMIC DNA]</scope>
</reference>
<keyword evidence="3" id="KW-0175">Coiled coil</keyword>